<organism evidence="13 14">
    <name type="scientific">[Candida] anglica</name>
    <dbReference type="NCBI Taxonomy" id="148631"/>
    <lineage>
        <taxon>Eukaryota</taxon>
        <taxon>Fungi</taxon>
        <taxon>Dikarya</taxon>
        <taxon>Ascomycota</taxon>
        <taxon>Saccharomycotina</taxon>
        <taxon>Pichiomycetes</taxon>
        <taxon>Debaryomycetaceae</taxon>
        <taxon>Kurtzmaniella</taxon>
    </lineage>
</organism>
<keyword evidence="14" id="KW-1185">Reference proteome</keyword>
<dbReference type="PROSITE" id="PS50072">
    <property type="entry name" value="CSA_PPIASE_2"/>
    <property type="match status" value="1"/>
</dbReference>
<dbReference type="PANTHER" id="PTHR45843:SF1">
    <property type="entry name" value="PEPTIDYL-PROLYL CIS-TRANS ISOMERASE-LIKE 4"/>
    <property type="match status" value="1"/>
</dbReference>
<keyword evidence="6 10" id="KW-0697">Rotamase</keyword>
<evidence type="ECO:0000256" key="7">
    <source>
        <dbReference type="ARBA" id="ARBA00023235"/>
    </source>
</evidence>
<comment type="subcellular location">
    <subcellularLocation>
        <location evidence="3 10">Nucleus</location>
    </subcellularLocation>
</comment>
<dbReference type="SMART" id="SM00360">
    <property type="entry name" value="RRM"/>
    <property type="match status" value="1"/>
</dbReference>
<dbReference type="InterPro" id="IPR029000">
    <property type="entry name" value="Cyclophilin-like_dom_sf"/>
</dbReference>
<dbReference type="InterPro" id="IPR035979">
    <property type="entry name" value="RBD_domain_sf"/>
</dbReference>
<comment type="similarity">
    <text evidence="4 10">Belongs to the cyclophilin-type PPIase family. PPIL4 subfamily.</text>
</comment>
<name>A0ABP0EHK3_9ASCO</name>
<evidence type="ECO:0000259" key="11">
    <source>
        <dbReference type="PROSITE" id="PS50072"/>
    </source>
</evidence>
<evidence type="ECO:0000256" key="8">
    <source>
        <dbReference type="ARBA" id="ARBA00023242"/>
    </source>
</evidence>
<feature type="domain" description="RRM" evidence="12">
    <location>
        <begin position="238"/>
        <end position="317"/>
    </location>
</feature>
<evidence type="ECO:0000256" key="2">
    <source>
        <dbReference type="ARBA" id="ARBA00002388"/>
    </source>
</evidence>
<dbReference type="SUPFAM" id="SSF54928">
    <property type="entry name" value="RNA-binding domain, RBD"/>
    <property type="match status" value="1"/>
</dbReference>
<evidence type="ECO:0000313" key="14">
    <source>
        <dbReference type="Proteomes" id="UP001497600"/>
    </source>
</evidence>
<dbReference type="PROSITE" id="PS50102">
    <property type="entry name" value="RRM"/>
    <property type="match status" value="1"/>
</dbReference>
<dbReference type="Pfam" id="PF00160">
    <property type="entry name" value="Pro_isomerase"/>
    <property type="match status" value="1"/>
</dbReference>
<dbReference type="Proteomes" id="UP001497600">
    <property type="component" value="Chromosome G"/>
</dbReference>
<dbReference type="InterPro" id="IPR002130">
    <property type="entry name" value="Cyclophilin-type_PPIase_dom"/>
</dbReference>
<evidence type="ECO:0000256" key="3">
    <source>
        <dbReference type="ARBA" id="ARBA00004123"/>
    </source>
</evidence>
<keyword evidence="5 9" id="KW-0694">RNA-binding</keyword>
<dbReference type="Gene3D" id="3.30.70.330">
    <property type="match status" value="1"/>
</dbReference>
<dbReference type="PANTHER" id="PTHR45843">
    <property type="entry name" value="PEPTIDYL-PROLYL CIS-TRANS ISOMERASE-LIKE 4"/>
    <property type="match status" value="1"/>
</dbReference>
<sequence length="319" mass="36409">MSVLIETTAGNITLDLFVESQPLPCFNFLKLCKLNYYFFTPFHTIDKDFSVHCGNPNYPNPPNIISSSIIEDTQFQDQSLSPYLLAPKSTIKPTLGTFSFVKSIHENQQVFDSRFIITLSDSFDDSLENQVIPFGQIIEGFTVLETINNTPIESIELKRPLRDIRITYIHILHDPFPDPNNFHPYPLEPSEFQLSTMRFPELSKTTKDINSDNNNEYNALTLELVGDLPHYSIKPSPETLFVAKLNPITTSESLEIVFGRFGNVKNVNIILEPKTKKSLCYGFVEYNEQHEAESAYRKLSKGCVIDGRKLHIDFSQSVR</sequence>
<accession>A0ABP0EHK3</accession>
<proteinExistence type="inferred from homology"/>
<evidence type="ECO:0000259" key="12">
    <source>
        <dbReference type="PROSITE" id="PS50102"/>
    </source>
</evidence>
<keyword evidence="7 10" id="KW-0413">Isomerase</keyword>
<keyword evidence="8 10" id="KW-0539">Nucleus</keyword>
<dbReference type="Pfam" id="PF00076">
    <property type="entry name" value="RRM_1"/>
    <property type="match status" value="1"/>
</dbReference>
<dbReference type="InterPro" id="IPR000504">
    <property type="entry name" value="RRM_dom"/>
</dbReference>
<feature type="domain" description="PPIase cyclophilin-type" evidence="11">
    <location>
        <begin position="6"/>
        <end position="171"/>
    </location>
</feature>
<evidence type="ECO:0000313" key="13">
    <source>
        <dbReference type="EMBL" id="CAK7916850.1"/>
    </source>
</evidence>
<evidence type="ECO:0000256" key="9">
    <source>
        <dbReference type="PROSITE-ProRule" id="PRU00176"/>
    </source>
</evidence>
<reference evidence="13 14" key="1">
    <citation type="submission" date="2024-01" db="EMBL/GenBank/DDBJ databases">
        <authorList>
            <consortium name="Genoscope - CEA"/>
            <person name="William W."/>
        </authorList>
    </citation>
    <scope>NUCLEOTIDE SEQUENCE [LARGE SCALE GENOMIC DNA]</scope>
    <source>
        <strain evidence="13 14">29B2s-10</strain>
    </source>
</reference>
<evidence type="ECO:0000256" key="4">
    <source>
        <dbReference type="ARBA" id="ARBA00010739"/>
    </source>
</evidence>
<dbReference type="EC" id="5.2.1.8" evidence="10"/>
<evidence type="ECO:0000256" key="10">
    <source>
        <dbReference type="RuleBase" id="RU365081"/>
    </source>
</evidence>
<protein>
    <recommendedName>
        <fullName evidence="10">Peptidyl-prolyl cis-trans isomerase</fullName>
        <shortName evidence="10">PPIase</shortName>
        <ecNumber evidence="10">5.2.1.8</ecNumber>
    </recommendedName>
</protein>
<dbReference type="InterPro" id="IPR035542">
    <property type="entry name" value="CRIP"/>
</dbReference>
<evidence type="ECO:0000256" key="5">
    <source>
        <dbReference type="ARBA" id="ARBA00022884"/>
    </source>
</evidence>
<dbReference type="EMBL" id="OZ004259">
    <property type="protein sequence ID" value="CAK7916850.1"/>
    <property type="molecule type" value="Genomic_DNA"/>
</dbReference>
<gene>
    <name evidence="13" type="ORF">CAAN4_G05842</name>
</gene>
<dbReference type="SUPFAM" id="SSF50891">
    <property type="entry name" value="Cyclophilin-like"/>
    <property type="match status" value="1"/>
</dbReference>
<dbReference type="Gene3D" id="2.40.100.10">
    <property type="entry name" value="Cyclophilin-like"/>
    <property type="match status" value="1"/>
</dbReference>
<comment type="function">
    <text evidence="2 10">PPIases accelerate the folding of proteins. It catalyzes the cis-trans isomerization of proline imidic peptide bonds in oligopeptides.</text>
</comment>
<evidence type="ECO:0000256" key="1">
    <source>
        <dbReference type="ARBA" id="ARBA00000971"/>
    </source>
</evidence>
<comment type="catalytic activity">
    <reaction evidence="1 10">
        <text>[protein]-peptidylproline (omega=180) = [protein]-peptidylproline (omega=0)</text>
        <dbReference type="Rhea" id="RHEA:16237"/>
        <dbReference type="Rhea" id="RHEA-COMP:10747"/>
        <dbReference type="Rhea" id="RHEA-COMP:10748"/>
        <dbReference type="ChEBI" id="CHEBI:83833"/>
        <dbReference type="ChEBI" id="CHEBI:83834"/>
        <dbReference type="EC" id="5.2.1.8"/>
    </reaction>
</comment>
<dbReference type="InterPro" id="IPR012677">
    <property type="entry name" value="Nucleotide-bd_a/b_plait_sf"/>
</dbReference>
<evidence type="ECO:0000256" key="6">
    <source>
        <dbReference type="ARBA" id="ARBA00023110"/>
    </source>
</evidence>